<feature type="domain" description="Ferritin-like diiron" evidence="7">
    <location>
        <begin position="3"/>
        <end position="149"/>
    </location>
</feature>
<evidence type="ECO:0000256" key="4">
    <source>
        <dbReference type="ARBA" id="ARBA00022982"/>
    </source>
</evidence>
<evidence type="ECO:0000313" key="9">
    <source>
        <dbReference type="Proteomes" id="UP000655830"/>
    </source>
</evidence>
<dbReference type="Proteomes" id="UP000655830">
    <property type="component" value="Unassembled WGS sequence"/>
</dbReference>
<sequence>MSDFASSETCLNLMRAFAGESQARTRYSLYAKVAHKEGLIEIHNVFNETAHNELAHANIFFKHLSNRLGQASIPVNAEYPTGIKDTLFNLKDAASGEHDEYTNVYPHFADVAKREGFIDIANNFTLIAEIEKLHEERFNHFANELAKETLFKKSEKVYYKCEHCGYVHLGTTAPKFCPNCLHEQGYFKVVTQPWL</sequence>
<dbReference type="AlphaFoldDB" id="A0A926IFL8"/>
<dbReference type="PANTHER" id="PTHR43865">
    <property type="entry name" value="RUBRERYTHRIN-RELATED"/>
    <property type="match status" value="1"/>
</dbReference>
<dbReference type="PANTHER" id="PTHR43865:SF1">
    <property type="entry name" value="RUBRERYTHRIN-RELATED"/>
    <property type="match status" value="1"/>
</dbReference>
<keyword evidence="9" id="KW-1185">Reference proteome</keyword>
<comment type="cofactor">
    <cofactor evidence="1">
        <name>Fe(3+)</name>
        <dbReference type="ChEBI" id="CHEBI:29034"/>
    </cofactor>
</comment>
<evidence type="ECO:0000256" key="2">
    <source>
        <dbReference type="ARBA" id="ARBA00022448"/>
    </source>
</evidence>
<dbReference type="InterPro" id="IPR009078">
    <property type="entry name" value="Ferritin-like_SF"/>
</dbReference>
<evidence type="ECO:0000313" key="8">
    <source>
        <dbReference type="EMBL" id="MBC8581018.1"/>
    </source>
</evidence>
<dbReference type="EMBL" id="JACRSY010000034">
    <property type="protein sequence ID" value="MBC8581018.1"/>
    <property type="molecule type" value="Genomic_DNA"/>
</dbReference>
<keyword evidence="4" id="KW-0249">Electron transport</keyword>
<dbReference type="InterPro" id="IPR024934">
    <property type="entry name" value="Rubredoxin-like_dom"/>
</dbReference>
<dbReference type="GO" id="GO:0005506">
    <property type="term" value="F:iron ion binding"/>
    <property type="evidence" value="ECO:0007669"/>
    <property type="project" value="InterPro"/>
</dbReference>
<dbReference type="NCBIfam" id="NF045767">
    <property type="entry name" value="RuberyRbr"/>
    <property type="match status" value="1"/>
</dbReference>
<keyword evidence="5" id="KW-0408">Iron</keyword>
<evidence type="ECO:0000256" key="3">
    <source>
        <dbReference type="ARBA" id="ARBA00022723"/>
    </source>
</evidence>
<dbReference type="InterPro" id="IPR009040">
    <property type="entry name" value="Ferritin-like_diiron"/>
</dbReference>
<dbReference type="Pfam" id="PF02915">
    <property type="entry name" value="Rubrerythrin"/>
    <property type="match status" value="1"/>
</dbReference>
<dbReference type="SUPFAM" id="SSF47240">
    <property type="entry name" value="Ferritin-like"/>
    <property type="match status" value="1"/>
</dbReference>
<name>A0A926IFL8_9FIRM</name>
<dbReference type="CDD" id="cd01041">
    <property type="entry name" value="Rubrerythrin"/>
    <property type="match status" value="1"/>
</dbReference>
<evidence type="ECO:0000259" key="6">
    <source>
        <dbReference type="PROSITE" id="PS50903"/>
    </source>
</evidence>
<feature type="domain" description="Rubredoxin-like" evidence="6">
    <location>
        <begin position="156"/>
        <end position="190"/>
    </location>
</feature>
<protein>
    <submittedName>
        <fullName evidence="8">Rubrerythrin family protein</fullName>
    </submittedName>
</protein>
<dbReference type="InterPro" id="IPR003251">
    <property type="entry name" value="Rr_diiron-bd_dom"/>
</dbReference>
<dbReference type="PROSITE" id="PS50905">
    <property type="entry name" value="FERRITIN_LIKE"/>
    <property type="match status" value="1"/>
</dbReference>
<comment type="caution">
    <text evidence="8">The sequence shown here is derived from an EMBL/GenBank/DDBJ whole genome shotgun (WGS) entry which is preliminary data.</text>
</comment>
<dbReference type="Pfam" id="PF21349">
    <property type="entry name" value="RUBY_RBDX"/>
    <property type="match status" value="1"/>
</dbReference>
<dbReference type="Gene3D" id="2.20.28.10">
    <property type="match status" value="1"/>
</dbReference>
<reference evidence="8" key="1">
    <citation type="submission" date="2020-08" db="EMBL/GenBank/DDBJ databases">
        <title>Genome public.</title>
        <authorList>
            <person name="Liu C."/>
            <person name="Sun Q."/>
        </authorList>
    </citation>
    <scope>NUCLEOTIDE SEQUENCE</scope>
    <source>
        <strain evidence="8">NSJ-12</strain>
    </source>
</reference>
<organism evidence="8 9">
    <name type="scientific">Zhenhengia yiwuensis</name>
    <dbReference type="NCBI Taxonomy" id="2763666"/>
    <lineage>
        <taxon>Bacteria</taxon>
        <taxon>Bacillati</taxon>
        <taxon>Bacillota</taxon>
        <taxon>Clostridia</taxon>
        <taxon>Lachnospirales</taxon>
        <taxon>Lachnospiraceae</taxon>
        <taxon>Zhenhengia</taxon>
    </lineage>
</organism>
<evidence type="ECO:0000259" key="7">
    <source>
        <dbReference type="PROSITE" id="PS50905"/>
    </source>
</evidence>
<gene>
    <name evidence="8" type="ORF">H8718_15995</name>
</gene>
<dbReference type="InterPro" id="IPR048574">
    <property type="entry name" value="RUBY_RBDX"/>
</dbReference>
<dbReference type="Gene3D" id="1.20.1260.10">
    <property type="match status" value="1"/>
</dbReference>
<evidence type="ECO:0000256" key="5">
    <source>
        <dbReference type="ARBA" id="ARBA00023004"/>
    </source>
</evidence>
<dbReference type="GO" id="GO:0016491">
    <property type="term" value="F:oxidoreductase activity"/>
    <property type="evidence" value="ECO:0007669"/>
    <property type="project" value="InterPro"/>
</dbReference>
<keyword evidence="2" id="KW-0813">Transport</keyword>
<proteinExistence type="predicted"/>
<dbReference type="RefSeq" id="WP_177670920.1">
    <property type="nucleotide sequence ID" value="NZ_JACRSY010000034.1"/>
</dbReference>
<dbReference type="InterPro" id="IPR012347">
    <property type="entry name" value="Ferritin-like"/>
</dbReference>
<dbReference type="InterPro" id="IPR052364">
    <property type="entry name" value="Rubrerythrin"/>
</dbReference>
<accession>A0A926IFL8</accession>
<evidence type="ECO:0000256" key="1">
    <source>
        <dbReference type="ARBA" id="ARBA00001965"/>
    </source>
</evidence>
<dbReference type="SUPFAM" id="SSF57802">
    <property type="entry name" value="Rubredoxin-like"/>
    <property type="match status" value="1"/>
</dbReference>
<dbReference type="PROSITE" id="PS50903">
    <property type="entry name" value="RUBREDOXIN_LIKE"/>
    <property type="match status" value="1"/>
</dbReference>
<keyword evidence="3" id="KW-0479">Metal-binding</keyword>